<evidence type="ECO:0000256" key="2">
    <source>
        <dbReference type="ARBA" id="ARBA00023136"/>
    </source>
</evidence>
<dbReference type="PANTHER" id="PTHR12652">
    <property type="entry name" value="PEROXISOMAL BIOGENESIS FACTOR 11"/>
    <property type="match status" value="1"/>
</dbReference>
<evidence type="ECO:0000256" key="3">
    <source>
        <dbReference type="ARBA" id="ARBA00023140"/>
    </source>
</evidence>
<keyword evidence="1" id="KW-0962">Peroxisome biogenesis</keyword>
<organism evidence="7 8">
    <name type="scientific">Ophiocordyceps australis</name>
    <dbReference type="NCBI Taxonomy" id="1399860"/>
    <lineage>
        <taxon>Eukaryota</taxon>
        <taxon>Fungi</taxon>
        <taxon>Dikarya</taxon>
        <taxon>Ascomycota</taxon>
        <taxon>Pezizomycotina</taxon>
        <taxon>Sordariomycetes</taxon>
        <taxon>Hypocreomycetidae</taxon>
        <taxon>Hypocreales</taxon>
        <taxon>Ophiocordycipitaceae</taxon>
        <taxon>Ophiocordyceps</taxon>
    </lineage>
</organism>
<reference evidence="7 8" key="1">
    <citation type="submission" date="2017-06" db="EMBL/GenBank/DDBJ databases">
        <title>Ant-infecting Ophiocordyceps genomes reveal a high diversity of potential behavioral manipulation genes and a possible major role for enterotoxins.</title>
        <authorList>
            <person name="De Bekker C."/>
            <person name="Evans H.C."/>
            <person name="Brachmann A."/>
            <person name="Hughes D.P."/>
        </authorList>
    </citation>
    <scope>NUCLEOTIDE SEQUENCE [LARGE SCALE GENOMIC DNA]</scope>
    <source>
        <strain evidence="7 8">Map64</strain>
    </source>
</reference>
<accession>A0A2C5XBD9</accession>
<dbReference type="STRING" id="1399860.A0A2C5XBD9"/>
<proteinExistence type="predicted"/>
<feature type="transmembrane region" description="Helical" evidence="6">
    <location>
        <begin position="231"/>
        <end position="249"/>
    </location>
</feature>
<dbReference type="InterPro" id="IPR008733">
    <property type="entry name" value="PEX11"/>
</dbReference>
<dbReference type="GO" id="GO:0016559">
    <property type="term" value="P:peroxisome fission"/>
    <property type="evidence" value="ECO:0007669"/>
    <property type="project" value="InterPro"/>
</dbReference>
<dbReference type="EMBL" id="NJET01000012">
    <property type="protein sequence ID" value="PHH65989.1"/>
    <property type="molecule type" value="Genomic_DNA"/>
</dbReference>
<evidence type="ECO:0000256" key="1">
    <source>
        <dbReference type="ARBA" id="ARBA00022593"/>
    </source>
</evidence>
<keyword evidence="3" id="KW-0576">Peroxisome</keyword>
<feature type="compositionally biased region" description="Basic and acidic residues" evidence="5">
    <location>
        <begin position="172"/>
        <end position="191"/>
    </location>
</feature>
<keyword evidence="6" id="KW-1133">Transmembrane helix</keyword>
<evidence type="ECO:0000256" key="5">
    <source>
        <dbReference type="SAM" id="MobiDB-lite"/>
    </source>
</evidence>
<comment type="caution">
    <text evidence="7">The sequence shown here is derived from an EMBL/GenBank/DDBJ whole genome shotgun (WGS) entry which is preliminary data.</text>
</comment>
<dbReference type="OrthoDB" id="3636394at2759"/>
<evidence type="ECO:0000313" key="8">
    <source>
        <dbReference type="Proteomes" id="UP000226192"/>
    </source>
</evidence>
<feature type="region of interest" description="Disordered" evidence="5">
    <location>
        <begin position="157"/>
        <end position="196"/>
    </location>
</feature>
<gene>
    <name evidence="7" type="ORF">CDD81_937</name>
</gene>
<evidence type="ECO:0000313" key="7">
    <source>
        <dbReference type="EMBL" id="PHH65989.1"/>
    </source>
</evidence>
<keyword evidence="2 6" id="KW-0472">Membrane</keyword>
<protein>
    <submittedName>
        <fullName evidence="7">Uncharacterized protein</fullName>
    </submittedName>
</protein>
<dbReference type="PANTHER" id="PTHR12652:SF23">
    <property type="entry name" value="MICROBODY (PEROXISOME) PROLIFERATION PROTEIN PEROXIN 11B (EUROFUNG)"/>
    <property type="match status" value="1"/>
</dbReference>
<dbReference type="AlphaFoldDB" id="A0A2C5XBD9"/>
<comment type="subcellular location">
    <subcellularLocation>
        <location evidence="4">Peroxisome membrane</location>
    </subcellularLocation>
</comment>
<dbReference type="Proteomes" id="UP000226192">
    <property type="component" value="Unassembled WGS sequence"/>
</dbReference>
<sequence>MPDTLELVGAFGTDIYGLERALRLVQSLILFLVCSPIVPSALGLPTSGLLQLLSHLNLTRRTMRLFWFLGSFQDSYRVYTNKDGVWLDALASSTFGLFGALESLTLLDLAEVPGVHLLGLSLAERLDAEAQVLWLVALCASVGGNVSRMGAWRTGRGAAGTKEAEAEDEGADKESRAEHEAQSVADTEQRVARPQPRADGYRQLVVKTLADALDLVIPLTTLGWIQMHTSLVALAMLCSTVLSVTVIWNRCRQQLQAMS</sequence>
<evidence type="ECO:0000256" key="6">
    <source>
        <dbReference type="SAM" id="Phobius"/>
    </source>
</evidence>
<dbReference type="GO" id="GO:0005778">
    <property type="term" value="C:peroxisomal membrane"/>
    <property type="evidence" value="ECO:0007669"/>
    <property type="project" value="UniProtKB-SubCell"/>
</dbReference>
<name>A0A2C5XBD9_9HYPO</name>
<keyword evidence="6" id="KW-0812">Transmembrane</keyword>
<keyword evidence="8" id="KW-1185">Reference proteome</keyword>
<evidence type="ECO:0000256" key="4">
    <source>
        <dbReference type="ARBA" id="ARBA00046271"/>
    </source>
</evidence>
<dbReference type="Pfam" id="PF05648">
    <property type="entry name" value="PEX11"/>
    <property type="match status" value="1"/>
</dbReference>